<proteinExistence type="predicted"/>
<dbReference type="EMBL" id="FLQV01000556">
    <property type="protein sequence ID" value="SBS95947.1"/>
    <property type="molecule type" value="Genomic_DNA"/>
</dbReference>
<organism evidence="2 5">
    <name type="scientific">Plasmodium ovale curtisi</name>
    <dbReference type="NCBI Taxonomy" id="864141"/>
    <lineage>
        <taxon>Eukaryota</taxon>
        <taxon>Sar</taxon>
        <taxon>Alveolata</taxon>
        <taxon>Apicomplexa</taxon>
        <taxon>Aconoidasida</taxon>
        <taxon>Haemosporida</taxon>
        <taxon>Plasmodiidae</taxon>
        <taxon>Plasmodium</taxon>
        <taxon>Plasmodium (Plasmodium)</taxon>
    </lineage>
</organism>
<dbReference type="AlphaFoldDB" id="A0A1A8VZ12"/>
<feature type="compositionally biased region" description="Basic and acidic residues" evidence="1">
    <location>
        <begin position="64"/>
        <end position="79"/>
    </location>
</feature>
<protein>
    <submittedName>
        <fullName evidence="2">Uncharacterized protein</fullName>
    </submittedName>
</protein>
<dbReference type="EMBL" id="FLQU01000445">
    <property type="protein sequence ID" value="SBS85743.1"/>
    <property type="molecule type" value="Genomic_DNA"/>
</dbReference>
<evidence type="ECO:0000313" key="2">
    <source>
        <dbReference type="EMBL" id="SBS85743.1"/>
    </source>
</evidence>
<evidence type="ECO:0000313" key="4">
    <source>
        <dbReference type="Proteomes" id="UP000078546"/>
    </source>
</evidence>
<reference evidence="4 5" key="1">
    <citation type="submission" date="2016-05" db="EMBL/GenBank/DDBJ databases">
        <authorList>
            <person name="Naeem Raeece"/>
        </authorList>
    </citation>
    <scope>NUCLEOTIDE SEQUENCE [LARGE SCALE GENOMIC DNA]</scope>
</reference>
<dbReference type="Proteomes" id="UP000078560">
    <property type="component" value="Unassembled WGS sequence"/>
</dbReference>
<reference evidence="2" key="2">
    <citation type="submission" date="2016-05" db="EMBL/GenBank/DDBJ databases">
        <authorList>
            <person name="Lavstsen T."/>
            <person name="Jespersen J.S."/>
        </authorList>
    </citation>
    <scope>NUCLEOTIDE SEQUENCE [LARGE SCALE GENOMIC DNA]</scope>
</reference>
<dbReference type="Proteomes" id="UP000078546">
    <property type="component" value="Unassembled WGS sequence"/>
</dbReference>
<evidence type="ECO:0000313" key="5">
    <source>
        <dbReference type="Proteomes" id="UP000078560"/>
    </source>
</evidence>
<gene>
    <name evidence="3" type="ORF">POVCU1_030390</name>
    <name evidence="2" type="ORF">POVCU2_0033150</name>
</gene>
<feature type="region of interest" description="Disordered" evidence="1">
    <location>
        <begin position="44"/>
        <end position="83"/>
    </location>
</feature>
<evidence type="ECO:0000313" key="3">
    <source>
        <dbReference type="EMBL" id="SBS95947.1"/>
    </source>
</evidence>
<evidence type="ECO:0000256" key="1">
    <source>
        <dbReference type="SAM" id="MobiDB-lite"/>
    </source>
</evidence>
<name>A0A1A8VZ12_PLAOA</name>
<sequence>MRRWGMECINDDIKDCTTAKVDVNSFDQVQKDILNMCISTHLQEFQNGKMNNDTQRDEDDNNENSEKGKTSYEDNDKMEKNRKKRMVNIKFTDINI</sequence>
<accession>A0A1A8VZ12</accession>
<feature type="compositionally biased region" description="Polar residues" evidence="1">
    <location>
        <begin position="44"/>
        <end position="53"/>
    </location>
</feature>